<evidence type="ECO:0000256" key="2">
    <source>
        <dbReference type="SAM" id="MobiDB-lite"/>
    </source>
</evidence>
<proteinExistence type="predicted"/>
<dbReference type="AlphaFoldDB" id="A0A673UFS7"/>
<dbReference type="Proteomes" id="UP000472268">
    <property type="component" value="Chromosome 7"/>
</dbReference>
<dbReference type="PANTHER" id="PTHR36864:SF1">
    <property type="entry name" value="CANCER-ASSOCIATED GENE 1 PROTEIN"/>
    <property type="match status" value="1"/>
</dbReference>
<feature type="region of interest" description="Disordered" evidence="2">
    <location>
        <begin position="804"/>
        <end position="829"/>
    </location>
</feature>
<name>A0A673UFS7_SURSU</name>
<dbReference type="OMA" id="SKFTLCE"/>
<dbReference type="InterPro" id="IPR052686">
    <property type="entry name" value="CAGE1_homolog"/>
</dbReference>
<feature type="compositionally biased region" description="Basic and acidic residues" evidence="2">
    <location>
        <begin position="804"/>
        <end position="821"/>
    </location>
</feature>
<evidence type="ECO:0000313" key="4">
    <source>
        <dbReference type="Ensembl" id="ENSSSUP00005023184.1"/>
    </source>
</evidence>
<dbReference type="Pfam" id="PF15066">
    <property type="entry name" value="CAGE1"/>
    <property type="match status" value="1"/>
</dbReference>
<dbReference type="InterPro" id="IPR029381">
    <property type="entry name" value="CAGE1_N"/>
</dbReference>
<dbReference type="Ensembl" id="ENSSSUT00005026556.1">
    <property type="protein sequence ID" value="ENSSSUP00005023184.1"/>
    <property type="gene ID" value="ENSSSUG00005015143.1"/>
</dbReference>
<reference evidence="4" key="3">
    <citation type="submission" date="2025-09" db="UniProtKB">
        <authorList>
            <consortium name="Ensembl"/>
        </authorList>
    </citation>
    <scope>IDENTIFICATION</scope>
</reference>
<evidence type="ECO:0000256" key="1">
    <source>
        <dbReference type="SAM" id="Coils"/>
    </source>
</evidence>
<evidence type="ECO:0000259" key="3">
    <source>
        <dbReference type="Pfam" id="PF15066"/>
    </source>
</evidence>
<accession>A0A673UFS7</accession>
<gene>
    <name evidence="4" type="primary">CAGE1</name>
</gene>
<keyword evidence="5" id="KW-1185">Reference proteome</keyword>
<organism evidence="4 5">
    <name type="scientific">Suricata suricatta</name>
    <name type="common">Meerkat</name>
    <dbReference type="NCBI Taxonomy" id="37032"/>
    <lineage>
        <taxon>Eukaryota</taxon>
        <taxon>Metazoa</taxon>
        <taxon>Chordata</taxon>
        <taxon>Craniata</taxon>
        <taxon>Vertebrata</taxon>
        <taxon>Euteleostomi</taxon>
        <taxon>Mammalia</taxon>
        <taxon>Eutheria</taxon>
        <taxon>Laurasiatheria</taxon>
        <taxon>Carnivora</taxon>
        <taxon>Feliformia</taxon>
        <taxon>Herpestidae</taxon>
        <taxon>Suricata</taxon>
    </lineage>
</organism>
<sequence length="839" mass="96414">MDPGNPLHFEVDASHEKLESTLEADTVIVSSLNQDLTHSESPFYMDTSSANSDLPQNEIKNIRREDESECILSEEIYTTLDNWLGDVDIGNDSQNVLTQQVDPSISSFRQFEPICKFHHTEAFSNEMITFQNLNGGLPHIVQPEMQSHVYNSAKDTNIKEDSFKEENPLETSTSINEEQFAHECVRQPSRSPPVVHGSGETVKFMEMSRAKSAATQSALKPSQPQSVWYATEKTVVSSKGTQSFGDIPEMPVSHQKEVTVEDPDSPGTVSSWSPAGISWSGEACQEDGKAPDMEQSLESLQPVKEDMALNKVLRKLKHTNKRQQTLIQGLQCSNKNLEKKVKELQKQAAKQDVFVDIINQLKEKVEELIEDKYRVMLEKNDTDRTLQNLHEVLTNTQKHLQESRNEKETLQLELKKIKGNYIHLQERYMTEMQQRDKTISEYMEMNRTLSKKEEVDSLKQLQGELEKATTSSLNLLKRERKTQEQEFLSLQEEFQKHEKENLEERQELKSRLEKPLTQVNHLQFISENEQAKSAKLSALKHGNENARLQQQVARSEEQSPQFETVHLKEYPREAVEADITKEAKMIRSHVFPNYSPGEEVSLSPPDVKTTSQLVSKLHRLLALVIGLLTCQDISTTNTEHFKDSEKISDVMLQKLKRFHLKKKNLDQELLKHKDRITTFRELITNEKAFQDRVIEVTGFDSDDAKNIGDVFILLGARLNMYHSLNEELDCLIPKLGGLLKSKADQCYRLTEENDKYQRHLGNLINKATSHEDMIKCADQRLEISHSQIALLEERNKHLEDLIRRPREGARKSKPRRLENRPKSLTVMPDILEGNRNYLD</sequence>
<feature type="domain" description="Cancer-associated gene protein 1 N-terminal" evidence="3">
    <location>
        <begin position="22"/>
        <end position="520"/>
    </location>
</feature>
<reference evidence="4 5" key="1">
    <citation type="submission" date="2019-05" db="EMBL/GenBank/DDBJ databases">
        <title>A Chromosome-scale Meerkat (S. suricatta) Genome Assembly.</title>
        <authorList>
            <person name="Dudchenko O."/>
            <person name="Lieberman Aiden E."/>
            <person name="Tung J."/>
            <person name="Barreiro L.B."/>
            <person name="Clutton-Brock T.H."/>
        </authorList>
    </citation>
    <scope>NUCLEOTIDE SEQUENCE [LARGE SCALE GENOMIC DNA]</scope>
</reference>
<feature type="coiled-coil region" evidence="1">
    <location>
        <begin position="451"/>
        <end position="507"/>
    </location>
</feature>
<evidence type="ECO:0000313" key="5">
    <source>
        <dbReference type="Proteomes" id="UP000472268"/>
    </source>
</evidence>
<dbReference type="PANTHER" id="PTHR36864">
    <property type="entry name" value="CANCER-ASSOCIATED GENE 1 PROTEIN"/>
    <property type="match status" value="1"/>
</dbReference>
<keyword evidence="1" id="KW-0175">Coiled coil</keyword>
<feature type="coiled-coil region" evidence="1">
    <location>
        <begin position="320"/>
        <end position="427"/>
    </location>
</feature>
<protein>
    <submittedName>
        <fullName evidence="4">Cancer antigen 1</fullName>
    </submittedName>
</protein>
<reference evidence="4" key="2">
    <citation type="submission" date="2025-08" db="UniProtKB">
        <authorList>
            <consortium name="Ensembl"/>
        </authorList>
    </citation>
    <scope>IDENTIFICATION</scope>
</reference>